<feature type="domain" description="SB" evidence="8">
    <location>
        <begin position="275"/>
        <end position="343"/>
    </location>
</feature>
<dbReference type="InParanoid" id="A0A2P5FB43"/>
<keyword evidence="11" id="KW-1185">Reference proteome</keyword>
<dbReference type="Pfam" id="PF05743">
    <property type="entry name" value="UEV"/>
    <property type="match status" value="1"/>
</dbReference>
<dbReference type="InterPro" id="IPR008883">
    <property type="entry name" value="UEV_N"/>
</dbReference>
<evidence type="ECO:0000256" key="1">
    <source>
        <dbReference type="ARBA" id="ARBA00004177"/>
    </source>
</evidence>
<dbReference type="Proteomes" id="UP000237000">
    <property type="component" value="Unassembled WGS sequence"/>
</dbReference>
<comment type="caution">
    <text evidence="10">The sequence shown here is derived from an EMBL/GenBank/DDBJ whole genome shotgun (WGS) entry which is preliminary data.</text>
</comment>
<sequence>MASSTSIQFIELALSSNSPFNLSYLDPNQKWLIRDHLLSFLHDFPSFTPSSGTFVHDDGMAASLLCLTGDLHISAATPLVPLTIWLHENHPLMPPIVFVTPNSAPPPTLRPDHPFVAPSGATACPYLHTWAHPGCSLSNLVRNLVRLFSHDHPLSPAPVSAGGGFRFAHPSFVSRREAMDRLAGAVYYDVAKFGAGARREIEELTELQAEMAKRVEFVEGMVGGFEREKEDLKKRAMELAEQADVVANWLRFSDRERVAAVIEGDEIEKAFETVEAEWEPVLDCLACDRASEDTIYALDKAVEVGVVSFEAYMKQVRVLAREQFSHRALLVKLRGSSILNWTH</sequence>
<dbReference type="SUPFAM" id="SSF54495">
    <property type="entry name" value="UBC-like"/>
    <property type="match status" value="1"/>
</dbReference>
<comment type="similarity">
    <text evidence="2">Belongs to the ubiquitin-conjugating enzyme family. UEV subfamily.</text>
</comment>
<name>A0A2P5FB43_TREOI</name>
<evidence type="ECO:0000256" key="7">
    <source>
        <dbReference type="PROSITE-ProRule" id="PRU00644"/>
    </source>
</evidence>
<dbReference type="InterPro" id="IPR037202">
    <property type="entry name" value="ESCRT_assembly_dom"/>
</dbReference>
<evidence type="ECO:0000256" key="2">
    <source>
        <dbReference type="ARBA" id="ARBA00009594"/>
    </source>
</evidence>
<organism evidence="10 11">
    <name type="scientific">Trema orientale</name>
    <name type="common">Charcoal tree</name>
    <name type="synonym">Celtis orientalis</name>
    <dbReference type="NCBI Taxonomy" id="63057"/>
    <lineage>
        <taxon>Eukaryota</taxon>
        <taxon>Viridiplantae</taxon>
        <taxon>Streptophyta</taxon>
        <taxon>Embryophyta</taxon>
        <taxon>Tracheophyta</taxon>
        <taxon>Spermatophyta</taxon>
        <taxon>Magnoliopsida</taxon>
        <taxon>eudicotyledons</taxon>
        <taxon>Gunneridae</taxon>
        <taxon>Pentapetalae</taxon>
        <taxon>rosids</taxon>
        <taxon>fabids</taxon>
        <taxon>Rosales</taxon>
        <taxon>Cannabaceae</taxon>
        <taxon>Trema</taxon>
    </lineage>
</organism>
<evidence type="ECO:0000259" key="9">
    <source>
        <dbReference type="PROSITE" id="PS51322"/>
    </source>
</evidence>
<evidence type="ECO:0000256" key="5">
    <source>
        <dbReference type="ARBA" id="ARBA00022927"/>
    </source>
</evidence>
<dbReference type="Pfam" id="PF09454">
    <property type="entry name" value="Vps23_core"/>
    <property type="match status" value="1"/>
</dbReference>
<dbReference type="STRING" id="63057.A0A2P5FB43"/>
<dbReference type="InterPro" id="IPR052070">
    <property type="entry name" value="ESCRT-I_UEV_domain"/>
</dbReference>
<evidence type="ECO:0000256" key="6">
    <source>
        <dbReference type="ARBA" id="ARBA00023054"/>
    </source>
</evidence>
<dbReference type="CDD" id="cd11685">
    <property type="entry name" value="UEV_TSG101-like"/>
    <property type="match status" value="1"/>
</dbReference>
<evidence type="ECO:0000313" key="10">
    <source>
        <dbReference type="EMBL" id="PON95005.1"/>
    </source>
</evidence>
<dbReference type="SUPFAM" id="SSF140111">
    <property type="entry name" value="Endosomal sorting complex assembly domain"/>
    <property type="match status" value="1"/>
</dbReference>
<protein>
    <submittedName>
        <fullName evidence="10">Ubiquitin-fold modifier-conjugating enzyme</fullName>
    </submittedName>
</protein>
<dbReference type="Gene3D" id="3.10.110.10">
    <property type="entry name" value="Ubiquitin Conjugating Enzyme"/>
    <property type="match status" value="1"/>
</dbReference>
<dbReference type="InterPro" id="IPR016135">
    <property type="entry name" value="UBQ-conjugating_enzyme/RWD"/>
</dbReference>
<feature type="domain" description="UEV" evidence="9">
    <location>
        <begin position="14"/>
        <end position="158"/>
    </location>
</feature>
<dbReference type="OrthoDB" id="306304at2759"/>
<accession>A0A2P5FB43</accession>
<dbReference type="PROSITE" id="PS51322">
    <property type="entry name" value="UEV"/>
    <property type="match status" value="1"/>
</dbReference>
<dbReference type="GO" id="GO:0000813">
    <property type="term" value="C:ESCRT I complex"/>
    <property type="evidence" value="ECO:0007669"/>
    <property type="project" value="TreeGrafter"/>
</dbReference>
<dbReference type="GO" id="GO:0015031">
    <property type="term" value="P:protein transport"/>
    <property type="evidence" value="ECO:0007669"/>
    <property type="project" value="UniProtKB-UniRule"/>
</dbReference>
<dbReference type="GO" id="GO:0008333">
    <property type="term" value="P:endosome to lysosome transport"/>
    <property type="evidence" value="ECO:0007669"/>
    <property type="project" value="TreeGrafter"/>
</dbReference>
<dbReference type="PANTHER" id="PTHR23306">
    <property type="entry name" value="TUMOR SUSCEPTIBILITY GENE 101 PROTEIN-RELATED"/>
    <property type="match status" value="1"/>
</dbReference>
<keyword evidence="3 7" id="KW-0813">Transport</keyword>
<dbReference type="GO" id="GO:0043130">
    <property type="term" value="F:ubiquitin binding"/>
    <property type="evidence" value="ECO:0007669"/>
    <property type="project" value="TreeGrafter"/>
</dbReference>
<evidence type="ECO:0000259" key="8">
    <source>
        <dbReference type="PROSITE" id="PS51312"/>
    </source>
</evidence>
<evidence type="ECO:0000313" key="11">
    <source>
        <dbReference type="Proteomes" id="UP000237000"/>
    </source>
</evidence>
<dbReference type="PROSITE" id="PS51312">
    <property type="entry name" value="SB"/>
    <property type="match status" value="1"/>
</dbReference>
<keyword evidence="4" id="KW-0967">Endosome</keyword>
<gene>
    <name evidence="10" type="ORF">TorRG33x02_092040</name>
</gene>
<proteinExistence type="inferred from homology"/>
<keyword evidence="6" id="KW-0175">Coiled coil</keyword>
<dbReference type="FunCoup" id="A0A2P5FB43">
    <property type="interactions" value="88"/>
</dbReference>
<evidence type="ECO:0000256" key="4">
    <source>
        <dbReference type="ARBA" id="ARBA00022753"/>
    </source>
</evidence>
<dbReference type="EMBL" id="JXTC01000047">
    <property type="protein sequence ID" value="PON95005.1"/>
    <property type="molecule type" value="Genomic_DNA"/>
</dbReference>
<keyword evidence="5 7" id="KW-0653">Protein transport</keyword>
<dbReference type="PANTHER" id="PTHR23306:SF21">
    <property type="entry name" value="UBIQUITIN-CONJUGATING ENZYME_RWD-LIKE PROTEIN"/>
    <property type="match status" value="1"/>
</dbReference>
<evidence type="ECO:0000256" key="3">
    <source>
        <dbReference type="ARBA" id="ARBA00022448"/>
    </source>
</evidence>
<dbReference type="AlphaFoldDB" id="A0A2P5FB43"/>
<comment type="subcellular location">
    <subcellularLocation>
        <location evidence="1">Endosome</location>
    </subcellularLocation>
</comment>
<reference evidence="11" key="1">
    <citation type="submission" date="2016-06" db="EMBL/GenBank/DDBJ databases">
        <title>Parallel loss of symbiosis genes in relatives of nitrogen-fixing non-legume Parasponia.</title>
        <authorList>
            <person name="Van Velzen R."/>
            <person name="Holmer R."/>
            <person name="Bu F."/>
            <person name="Rutten L."/>
            <person name="Van Zeijl A."/>
            <person name="Liu W."/>
            <person name="Santuari L."/>
            <person name="Cao Q."/>
            <person name="Sharma T."/>
            <person name="Shen D."/>
            <person name="Roswanjaya Y."/>
            <person name="Wardhani T."/>
            <person name="Kalhor M.S."/>
            <person name="Jansen J."/>
            <person name="Van den Hoogen J."/>
            <person name="Gungor B."/>
            <person name="Hartog M."/>
            <person name="Hontelez J."/>
            <person name="Verver J."/>
            <person name="Yang W.-C."/>
            <person name="Schijlen E."/>
            <person name="Repin R."/>
            <person name="Schilthuizen M."/>
            <person name="Schranz E."/>
            <person name="Heidstra R."/>
            <person name="Miyata K."/>
            <person name="Fedorova E."/>
            <person name="Kohlen W."/>
            <person name="Bisseling T."/>
            <person name="Smit S."/>
            <person name="Geurts R."/>
        </authorList>
    </citation>
    <scope>NUCLEOTIDE SEQUENCE [LARGE SCALE GENOMIC DNA]</scope>
    <source>
        <strain evidence="11">cv. RG33-2</strain>
    </source>
</reference>
<dbReference type="InterPro" id="IPR017916">
    <property type="entry name" value="SB_dom"/>
</dbReference>
<dbReference type="Gene3D" id="6.10.140.820">
    <property type="match status" value="1"/>
</dbReference>